<dbReference type="InterPro" id="IPR036116">
    <property type="entry name" value="FN3_sf"/>
</dbReference>
<keyword evidence="7 12" id="KW-0472">Membrane</keyword>
<evidence type="ECO:0000256" key="6">
    <source>
        <dbReference type="ARBA" id="ARBA00022989"/>
    </source>
</evidence>
<dbReference type="PANTHER" id="PTHR23037">
    <property type="entry name" value="CYTOKINE RECEPTOR"/>
    <property type="match status" value="1"/>
</dbReference>
<evidence type="ECO:0000256" key="10">
    <source>
        <dbReference type="ARBA" id="ARBA00023180"/>
    </source>
</evidence>
<dbReference type="CDD" id="cd00063">
    <property type="entry name" value="FN3"/>
    <property type="match status" value="1"/>
</dbReference>
<feature type="transmembrane region" description="Helical" evidence="12">
    <location>
        <begin position="234"/>
        <end position="256"/>
    </location>
</feature>
<evidence type="ECO:0000256" key="4">
    <source>
        <dbReference type="ARBA" id="ARBA00022692"/>
    </source>
</evidence>
<dbReference type="GO" id="GO:0016064">
    <property type="term" value="P:immunoglobulin mediated immune response"/>
    <property type="evidence" value="ECO:0007669"/>
    <property type="project" value="TreeGrafter"/>
</dbReference>
<dbReference type="InterPro" id="IPR013783">
    <property type="entry name" value="Ig-like_fold"/>
</dbReference>
<comment type="similarity">
    <text evidence="2">Belongs to the type I cytokine receptor family. Type 4 subfamily.</text>
</comment>
<keyword evidence="8" id="KW-1015">Disulfide bond</keyword>
<evidence type="ECO:0000256" key="5">
    <source>
        <dbReference type="ARBA" id="ARBA00022729"/>
    </source>
</evidence>
<dbReference type="Pfam" id="PF18707">
    <property type="entry name" value="IL2RB_N1"/>
    <property type="match status" value="1"/>
</dbReference>
<keyword evidence="9 15" id="KW-0675">Receptor</keyword>
<evidence type="ECO:0000256" key="2">
    <source>
        <dbReference type="ARBA" id="ARBA00008280"/>
    </source>
</evidence>
<evidence type="ECO:0000256" key="12">
    <source>
        <dbReference type="SAM" id="Phobius"/>
    </source>
</evidence>
<keyword evidence="4 12" id="KW-0812">Transmembrane</keyword>
<protein>
    <submittedName>
        <fullName evidence="15">Interleukin-2 receptor subunit beta isoform X2</fullName>
    </submittedName>
</protein>
<dbReference type="GO" id="GO:0004896">
    <property type="term" value="F:cytokine receptor activity"/>
    <property type="evidence" value="ECO:0007669"/>
    <property type="project" value="TreeGrafter"/>
</dbReference>
<organism evidence="14 15">
    <name type="scientific">Pantherophis guttatus</name>
    <name type="common">Corn snake</name>
    <name type="synonym">Elaphe guttata</name>
    <dbReference type="NCBI Taxonomy" id="94885"/>
    <lineage>
        <taxon>Eukaryota</taxon>
        <taxon>Metazoa</taxon>
        <taxon>Chordata</taxon>
        <taxon>Craniata</taxon>
        <taxon>Vertebrata</taxon>
        <taxon>Euteleostomi</taxon>
        <taxon>Lepidosauria</taxon>
        <taxon>Squamata</taxon>
        <taxon>Bifurcata</taxon>
        <taxon>Unidentata</taxon>
        <taxon>Episquamata</taxon>
        <taxon>Toxicofera</taxon>
        <taxon>Serpentes</taxon>
        <taxon>Colubroidea</taxon>
        <taxon>Colubridae</taxon>
        <taxon>Colubrinae</taxon>
        <taxon>Pantherophis</taxon>
    </lineage>
</organism>
<evidence type="ECO:0000256" key="11">
    <source>
        <dbReference type="SAM" id="MobiDB-lite"/>
    </source>
</evidence>
<feature type="region of interest" description="Disordered" evidence="11">
    <location>
        <begin position="440"/>
        <end position="481"/>
    </location>
</feature>
<evidence type="ECO:0000256" key="7">
    <source>
        <dbReference type="ARBA" id="ARBA00023136"/>
    </source>
</evidence>
<dbReference type="RefSeq" id="XP_034259035.1">
    <property type="nucleotide sequence ID" value="XM_034403144.2"/>
</dbReference>
<dbReference type="PROSITE" id="PS50853">
    <property type="entry name" value="FN3"/>
    <property type="match status" value="1"/>
</dbReference>
<reference evidence="15" key="1">
    <citation type="submission" date="2025-08" db="UniProtKB">
        <authorList>
            <consortium name="RefSeq"/>
        </authorList>
    </citation>
    <scope>IDENTIFICATION</scope>
    <source>
        <tissue evidence="15">Blood</tissue>
    </source>
</reference>
<dbReference type="InterPro" id="IPR003961">
    <property type="entry name" value="FN3_dom"/>
</dbReference>
<evidence type="ECO:0000313" key="14">
    <source>
        <dbReference type="Proteomes" id="UP001652622"/>
    </source>
</evidence>
<sequence length="533" mass="60516">MESRLLIPIYIISFFQASGARQKSSNLDCLYDSFETVICTWIPVKNAMKGQCQLTASVEYGKPPKTCQMNGTSIRSYKLILEDYGLTIVDTILFVVSCYTGEKWIEVHNLTIKPFQNIQLQPPCNFQLENAHKPSYNLTWTLCVVSHYLSEKLEYEIRYRATSSGENDTILPIIQDQKWLVMENLSPDTVFEAAIRVKVKQSEYYNSVWSRWSTPPLRWKTDLEASPQSAHLRIIVAVVGSFISIFIIFLVFLFPASKCLRKKFKINFPDPAEFFPSLTGIHGGDIQKWLSSPASITSFHITAEAPNVSMLEIIQSCSKKSYLLPPKECFTNIENITETSGQSSGSCFTNRGYFFFQHLDSLEIDSCKVYFTYDAQTRSEDSNSYFHKELHEASHNVSSSINIMSNQENDAFLQDYSRGSLPSGSDFPIASLVEQNENTEERIPLVLSSKSPEQYSIDDSSEPKSSSRNTDGRELLRNEDLSNNVMGNNRFMFSNQGQSNNICRTASSSQIPSSSEAYLSLRDLQRHYSHHSV</sequence>
<gene>
    <name evidence="15" type="primary">IL2RB</name>
</gene>
<name>A0A6P9APY0_PANGU</name>
<dbReference type="GO" id="GO:0019976">
    <property type="term" value="F:interleukin-2 binding"/>
    <property type="evidence" value="ECO:0007669"/>
    <property type="project" value="TreeGrafter"/>
</dbReference>
<proteinExistence type="inferred from homology"/>
<feature type="domain" description="Fibronectin type-III" evidence="13">
    <location>
        <begin position="122"/>
        <end position="224"/>
    </location>
</feature>
<keyword evidence="6 12" id="KW-1133">Transmembrane helix</keyword>
<dbReference type="CTD" id="3560"/>
<dbReference type="PANTHER" id="PTHR23037:SF30">
    <property type="entry name" value="INTERLEUKIN-2 RECEPTOR SUBUNIT BETA"/>
    <property type="match status" value="1"/>
</dbReference>
<dbReference type="InterPro" id="IPR040951">
    <property type="entry name" value="IL2RB_N1"/>
</dbReference>
<evidence type="ECO:0000256" key="3">
    <source>
        <dbReference type="ARBA" id="ARBA00022475"/>
    </source>
</evidence>
<accession>A0A6P9APY0</accession>
<dbReference type="AlphaFoldDB" id="A0A6P9APY0"/>
<evidence type="ECO:0000256" key="1">
    <source>
        <dbReference type="ARBA" id="ARBA00004251"/>
    </source>
</evidence>
<evidence type="ECO:0000256" key="8">
    <source>
        <dbReference type="ARBA" id="ARBA00023157"/>
    </source>
</evidence>
<evidence type="ECO:0000313" key="15">
    <source>
        <dbReference type="RefSeq" id="XP_034259035.1"/>
    </source>
</evidence>
<evidence type="ECO:0000259" key="13">
    <source>
        <dbReference type="PROSITE" id="PS50853"/>
    </source>
</evidence>
<comment type="subcellular location">
    <subcellularLocation>
        <location evidence="1">Cell membrane</location>
        <topology evidence="1">Single-pass type I membrane protein</topology>
    </subcellularLocation>
</comment>
<dbReference type="GO" id="GO:0009897">
    <property type="term" value="C:external side of plasma membrane"/>
    <property type="evidence" value="ECO:0007669"/>
    <property type="project" value="TreeGrafter"/>
</dbReference>
<dbReference type="GeneID" id="117655570"/>
<dbReference type="Gene3D" id="2.60.40.10">
    <property type="entry name" value="Immunoglobulins"/>
    <property type="match status" value="2"/>
</dbReference>
<keyword evidence="3" id="KW-1003">Cell membrane</keyword>
<feature type="compositionally biased region" description="Basic and acidic residues" evidence="11">
    <location>
        <begin position="470"/>
        <end position="480"/>
    </location>
</feature>
<dbReference type="SUPFAM" id="SSF49265">
    <property type="entry name" value="Fibronectin type III"/>
    <property type="match status" value="2"/>
</dbReference>
<dbReference type="Proteomes" id="UP001652622">
    <property type="component" value="Unplaced"/>
</dbReference>
<keyword evidence="10" id="KW-0325">Glycoprotein</keyword>
<evidence type="ECO:0000256" key="9">
    <source>
        <dbReference type="ARBA" id="ARBA00023170"/>
    </source>
</evidence>
<keyword evidence="14" id="KW-1185">Reference proteome</keyword>
<keyword evidence="5" id="KW-0732">Signal</keyword>